<dbReference type="InterPro" id="IPR039420">
    <property type="entry name" value="WalR-like"/>
</dbReference>
<accession>A0A2W2BC68</accession>
<proteinExistence type="predicted"/>
<feature type="domain" description="Response regulatory" evidence="6">
    <location>
        <begin position="102"/>
        <end position="190"/>
    </location>
</feature>
<dbReference type="GO" id="GO:0000156">
    <property type="term" value="F:phosphorelay response regulator activity"/>
    <property type="evidence" value="ECO:0007669"/>
    <property type="project" value="TreeGrafter"/>
</dbReference>
<keyword evidence="1" id="KW-0902">Two-component regulatory system</keyword>
<keyword evidence="2" id="KW-0805">Transcription regulation</keyword>
<dbReference type="GO" id="GO:0005829">
    <property type="term" value="C:cytosol"/>
    <property type="evidence" value="ECO:0007669"/>
    <property type="project" value="TreeGrafter"/>
</dbReference>
<evidence type="ECO:0000256" key="2">
    <source>
        <dbReference type="ARBA" id="ARBA00023015"/>
    </source>
</evidence>
<evidence type="ECO:0000256" key="3">
    <source>
        <dbReference type="ARBA" id="ARBA00023125"/>
    </source>
</evidence>
<evidence type="ECO:0000256" key="1">
    <source>
        <dbReference type="ARBA" id="ARBA00023012"/>
    </source>
</evidence>
<dbReference type="RefSeq" id="WP_111000411.1">
    <property type="nucleotide sequence ID" value="NZ_QKTW01000025.1"/>
</dbReference>
<dbReference type="OrthoDB" id="9800897at2"/>
<protein>
    <recommendedName>
        <fullName evidence="6">Response regulatory domain-containing protein</fullName>
    </recommendedName>
</protein>
<keyword evidence="5" id="KW-0597">Phosphoprotein</keyword>
<feature type="modified residue" description="4-aspartylphosphate" evidence="5">
    <location>
        <position position="151"/>
    </location>
</feature>
<keyword evidence="4" id="KW-0804">Transcription</keyword>
<sequence>MQKITCKLSPARCGIAYSAKKQFTLLPKGKYLFFLYMLRRSIPARKRNKYYPSHLYKLDSRSKNIDTAPRNSPRIFTTKRRQTNQSVKSNQQKATYPYNMPNVLLIEDDERITSLIVRSLQEQEFTVMQAFDGVMGKKLAIANNYDIIISDIILPQLNGLDLCKESPMSAIPKLCVCRAFLLIVPFVCSV</sequence>
<dbReference type="SUPFAM" id="SSF52172">
    <property type="entry name" value="CheY-like"/>
    <property type="match status" value="1"/>
</dbReference>
<reference evidence="7 8" key="1">
    <citation type="submission" date="2018-06" db="EMBL/GenBank/DDBJ databases">
        <title>Mucibacter soli gen. nov., sp. nov., a new member of the family Chitinophagaceae producing mucin.</title>
        <authorList>
            <person name="Kim M.-K."/>
            <person name="Park S."/>
            <person name="Kim T.-S."/>
            <person name="Joung Y."/>
            <person name="Han J.-H."/>
            <person name="Kim S.B."/>
        </authorList>
    </citation>
    <scope>NUCLEOTIDE SEQUENCE [LARGE SCALE GENOMIC DNA]</scope>
    <source>
        <strain evidence="7 8">R1-15</strain>
    </source>
</reference>
<evidence type="ECO:0000313" key="7">
    <source>
        <dbReference type="EMBL" id="PZF71266.1"/>
    </source>
</evidence>
<dbReference type="Proteomes" id="UP000248745">
    <property type="component" value="Unassembled WGS sequence"/>
</dbReference>
<dbReference type="GO" id="GO:0000976">
    <property type="term" value="F:transcription cis-regulatory region binding"/>
    <property type="evidence" value="ECO:0007669"/>
    <property type="project" value="TreeGrafter"/>
</dbReference>
<evidence type="ECO:0000256" key="4">
    <source>
        <dbReference type="ARBA" id="ARBA00023163"/>
    </source>
</evidence>
<dbReference type="PROSITE" id="PS50110">
    <property type="entry name" value="RESPONSE_REGULATORY"/>
    <property type="match status" value="1"/>
</dbReference>
<dbReference type="EMBL" id="QKTW01000025">
    <property type="protein sequence ID" value="PZF71266.1"/>
    <property type="molecule type" value="Genomic_DNA"/>
</dbReference>
<gene>
    <name evidence="7" type="ORF">DN068_18380</name>
</gene>
<evidence type="ECO:0000259" key="6">
    <source>
        <dbReference type="PROSITE" id="PS50110"/>
    </source>
</evidence>
<dbReference type="PANTHER" id="PTHR48111">
    <property type="entry name" value="REGULATOR OF RPOS"/>
    <property type="match status" value="1"/>
</dbReference>
<evidence type="ECO:0000313" key="8">
    <source>
        <dbReference type="Proteomes" id="UP000248745"/>
    </source>
</evidence>
<dbReference type="AlphaFoldDB" id="A0A2W2BC68"/>
<keyword evidence="8" id="KW-1185">Reference proteome</keyword>
<evidence type="ECO:0000256" key="5">
    <source>
        <dbReference type="PROSITE-ProRule" id="PRU00169"/>
    </source>
</evidence>
<dbReference type="Pfam" id="PF00072">
    <property type="entry name" value="Response_reg"/>
    <property type="match status" value="1"/>
</dbReference>
<dbReference type="PANTHER" id="PTHR48111:SF22">
    <property type="entry name" value="REGULATOR OF RPOS"/>
    <property type="match status" value="1"/>
</dbReference>
<organism evidence="7 8">
    <name type="scientific">Taibaiella soli</name>
    <dbReference type="NCBI Taxonomy" id="1649169"/>
    <lineage>
        <taxon>Bacteria</taxon>
        <taxon>Pseudomonadati</taxon>
        <taxon>Bacteroidota</taxon>
        <taxon>Chitinophagia</taxon>
        <taxon>Chitinophagales</taxon>
        <taxon>Chitinophagaceae</taxon>
        <taxon>Taibaiella</taxon>
    </lineage>
</organism>
<dbReference type="GO" id="GO:0032993">
    <property type="term" value="C:protein-DNA complex"/>
    <property type="evidence" value="ECO:0007669"/>
    <property type="project" value="TreeGrafter"/>
</dbReference>
<dbReference type="InterPro" id="IPR001789">
    <property type="entry name" value="Sig_transdc_resp-reg_receiver"/>
</dbReference>
<dbReference type="GO" id="GO:0006355">
    <property type="term" value="P:regulation of DNA-templated transcription"/>
    <property type="evidence" value="ECO:0007669"/>
    <property type="project" value="TreeGrafter"/>
</dbReference>
<keyword evidence="3" id="KW-0238">DNA-binding</keyword>
<dbReference type="Gene3D" id="3.40.50.2300">
    <property type="match status" value="1"/>
</dbReference>
<dbReference type="InterPro" id="IPR011006">
    <property type="entry name" value="CheY-like_superfamily"/>
</dbReference>
<name>A0A2W2BC68_9BACT</name>
<comment type="caution">
    <text evidence="7">The sequence shown here is derived from an EMBL/GenBank/DDBJ whole genome shotgun (WGS) entry which is preliminary data.</text>
</comment>